<evidence type="ECO:0000256" key="10">
    <source>
        <dbReference type="ARBA" id="ARBA00023136"/>
    </source>
</evidence>
<evidence type="ECO:0000256" key="5">
    <source>
        <dbReference type="ARBA" id="ARBA00022723"/>
    </source>
</evidence>
<comment type="caution">
    <text evidence="14">The sequence shown here is derived from an EMBL/GenBank/DDBJ whole genome shotgun (WGS) entry which is preliminary data.</text>
</comment>
<dbReference type="CDD" id="cd16018">
    <property type="entry name" value="Enpp"/>
    <property type="match status" value="1"/>
</dbReference>
<dbReference type="PANTHER" id="PTHR10151">
    <property type="entry name" value="ECTONUCLEOTIDE PYROPHOSPHATASE/PHOSPHODIESTERASE"/>
    <property type="match status" value="1"/>
</dbReference>
<dbReference type="Pfam" id="PF01663">
    <property type="entry name" value="Phosphodiest"/>
    <property type="match status" value="1"/>
</dbReference>
<keyword evidence="11" id="KW-0325">Glycoprotein</keyword>
<keyword evidence="6" id="KW-0732">Signal</keyword>
<evidence type="ECO:0000313" key="14">
    <source>
        <dbReference type="EMBL" id="KAJ8355512.1"/>
    </source>
</evidence>
<dbReference type="Gene3D" id="3.30.1360.180">
    <property type="match status" value="1"/>
</dbReference>
<keyword evidence="10 13" id="KW-0472">Membrane</keyword>
<keyword evidence="4 13" id="KW-0812">Transmembrane</keyword>
<evidence type="ECO:0000256" key="7">
    <source>
        <dbReference type="ARBA" id="ARBA00022801"/>
    </source>
</evidence>
<accession>A0A9Q1FC48</accession>
<evidence type="ECO:0000256" key="9">
    <source>
        <dbReference type="ARBA" id="ARBA00022989"/>
    </source>
</evidence>
<evidence type="ECO:0000256" key="4">
    <source>
        <dbReference type="ARBA" id="ARBA00022692"/>
    </source>
</evidence>
<comment type="similarity">
    <text evidence="3">Belongs to the nucleotide pyrophosphatase/phosphodiesterase family.</text>
</comment>
<keyword evidence="15" id="KW-1185">Reference proteome</keyword>
<dbReference type="GO" id="GO:0046872">
    <property type="term" value="F:metal ion binding"/>
    <property type="evidence" value="ECO:0007669"/>
    <property type="project" value="UniProtKB-KW"/>
</dbReference>
<evidence type="ECO:0000256" key="1">
    <source>
        <dbReference type="ARBA" id="ARBA00001947"/>
    </source>
</evidence>
<feature type="transmembrane region" description="Helical" evidence="13">
    <location>
        <begin position="505"/>
        <end position="527"/>
    </location>
</feature>
<reference evidence="14" key="1">
    <citation type="journal article" date="2023" name="Science">
        <title>Genome structures resolve the early diversification of teleost fishes.</title>
        <authorList>
            <person name="Parey E."/>
            <person name="Louis A."/>
            <person name="Montfort J."/>
            <person name="Bouchez O."/>
            <person name="Roques C."/>
            <person name="Iampietro C."/>
            <person name="Lluch J."/>
            <person name="Castinel A."/>
            <person name="Donnadieu C."/>
            <person name="Desvignes T."/>
            <person name="Floi Bucao C."/>
            <person name="Jouanno E."/>
            <person name="Wen M."/>
            <person name="Mejri S."/>
            <person name="Dirks R."/>
            <person name="Jansen H."/>
            <person name="Henkel C."/>
            <person name="Chen W.J."/>
            <person name="Zahm M."/>
            <person name="Cabau C."/>
            <person name="Klopp C."/>
            <person name="Thompson A.W."/>
            <person name="Robinson-Rechavi M."/>
            <person name="Braasch I."/>
            <person name="Lecointre G."/>
            <person name="Bobe J."/>
            <person name="Postlethwait J.H."/>
            <person name="Berthelot C."/>
            <person name="Roest Crollius H."/>
            <person name="Guiguen Y."/>
        </authorList>
    </citation>
    <scope>NUCLEOTIDE SEQUENCE</scope>
    <source>
        <strain evidence="14">WJC10195</strain>
    </source>
</reference>
<protein>
    <recommendedName>
        <fullName evidence="16">AP3A hydrolase</fullName>
    </recommendedName>
</protein>
<evidence type="ECO:0008006" key="16">
    <source>
        <dbReference type="Google" id="ProtNLM"/>
    </source>
</evidence>
<keyword evidence="7" id="KW-0378">Hydrolase</keyword>
<dbReference type="EMBL" id="JAINUF010000006">
    <property type="protein sequence ID" value="KAJ8355512.1"/>
    <property type="molecule type" value="Genomic_DNA"/>
</dbReference>
<dbReference type="AlphaFoldDB" id="A0A9Q1FC48"/>
<sequence length="556" mass="62034">MDSDGGNGPAREPKNTTITFGRKTQTNTQEAAQLRTRKFPTRPHRCHRNKVILQTNHSHCLEVIWNDARGHTEVSGIIWCGWDFRFAKRLFISKCKTAITSLAFFPVHDGGWSCEGLLPPWCGRRGDAPQLQRVATPNFHALMEEGVWVQRVESAYITKTFPDHYTLVTGLFAESHGVVANEMYDPDLNLTFSMDAPGARDPRWWDRAEPLWATNQRAGRSSGAAMWPGTDVKIRGTYPTHFLPYNASVGFEDRVQSLVGWFSQDPPASLGLLYWEEPDASGHALGPDSPRMEAVIADVDAKLGFLRQELRRAGLYDRLNLVVTSDHGMAQMSPERVVELDEYLSRDAYTWIDKSPVVGILPKEGKLEEVYSSLANAHPSLRVYKKEDIPERFHYQHNDRIMPIIIAAEEGWTIVQNRSDGFMLGNHGYDNALPSMHPVFVARGPAFRRGYSKASAHAVDLYPLMCHILDLPPAPNNGSLANVRDLLCEALPPTHAPPPRAAEPAYARVVGSLLGVALVVGFLLVFLKQVTFRQLPAMPAGNLEIAQPLLQGHLDI</sequence>
<dbReference type="Proteomes" id="UP001152622">
    <property type="component" value="Chromosome 6"/>
</dbReference>
<evidence type="ECO:0000313" key="15">
    <source>
        <dbReference type="Proteomes" id="UP001152622"/>
    </source>
</evidence>
<evidence type="ECO:0000256" key="6">
    <source>
        <dbReference type="ARBA" id="ARBA00022729"/>
    </source>
</evidence>
<dbReference type="PANTHER" id="PTHR10151:SF125">
    <property type="entry name" value="ECTONUCLEOTIDE PYROPHOSPHATASE_PHOSPHODIESTERASE FAMILY MEMBER 5"/>
    <property type="match status" value="1"/>
</dbReference>
<dbReference type="InterPro" id="IPR017850">
    <property type="entry name" value="Alkaline_phosphatase_core_sf"/>
</dbReference>
<evidence type="ECO:0000256" key="11">
    <source>
        <dbReference type="ARBA" id="ARBA00023180"/>
    </source>
</evidence>
<dbReference type="GO" id="GO:0016787">
    <property type="term" value="F:hydrolase activity"/>
    <property type="evidence" value="ECO:0007669"/>
    <property type="project" value="UniProtKB-KW"/>
</dbReference>
<feature type="region of interest" description="Disordered" evidence="12">
    <location>
        <begin position="1"/>
        <end position="29"/>
    </location>
</feature>
<comment type="cofactor">
    <cofactor evidence="1">
        <name>Zn(2+)</name>
        <dbReference type="ChEBI" id="CHEBI:29105"/>
    </cofactor>
</comment>
<evidence type="ECO:0000256" key="8">
    <source>
        <dbReference type="ARBA" id="ARBA00022833"/>
    </source>
</evidence>
<comment type="subcellular location">
    <subcellularLocation>
        <location evidence="2">Membrane</location>
        <topology evidence="2">Single-pass membrane protein</topology>
    </subcellularLocation>
</comment>
<feature type="compositionally biased region" description="Polar residues" evidence="12">
    <location>
        <begin position="15"/>
        <end position="29"/>
    </location>
</feature>
<dbReference type="SUPFAM" id="SSF53649">
    <property type="entry name" value="Alkaline phosphatase-like"/>
    <property type="match status" value="1"/>
</dbReference>
<dbReference type="OrthoDB" id="415411at2759"/>
<name>A0A9Q1FC48_SYNKA</name>
<proteinExistence type="inferred from homology"/>
<evidence type="ECO:0000256" key="3">
    <source>
        <dbReference type="ARBA" id="ARBA00010594"/>
    </source>
</evidence>
<organism evidence="14 15">
    <name type="scientific">Synaphobranchus kaupii</name>
    <name type="common">Kaup's arrowtooth eel</name>
    <dbReference type="NCBI Taxonomy" id="118154"/>
    <lineage>
        <taxon>Eukaryota</taxon>
        <taxon>Metazoa</taxon>
        <taxon>Chordata</taxon>
        <taxon>Craniata</taxon>
        <taxon>Vertebrata</taxon>
        <taxon>Euteleostomi</taxon>
        <taxon>Actinopterygii</taxon>
        <taxon>Neopterygii</taxon>
        <taxon>Teleostei</taxon>
        <taxon>Anguilliformes</taxon>
        <taxon>Synaphobranchidae</taxon>
        <taxon>Synaphobranchus</taxon>
    </lineage>
</organism>
<dbReference type="FunFam" id="3.30.1360.180:FF:000004">
    <property type="entry name" value="Ectonucleotide pyrophosphatase/phosphodiesterase family member 4"/>
    <property type="match status" value="1"/>
</dbReference>
<dbReference type="InterPro" id="IPR002591">
    <property type="entry name" value="Phosphodiest/P_Trfase"/>
</dbReference>
<dbReference type="Gene3D" id="3.40.720.10">
    <property type="entry name" value="Alkaline Phosphatase, subunit A"/>
    <property type="match status" value="1"/>
</dbReference>
<evidence type="ECO:0000256" key="2">
    <source>
        <dbReference type="ARBA" id="ARBA00004167"/>
    </source>
</evidence>
<gene>
    <name evidence="14" type="ORF">SKAU_G00183060</name>
</gene>
<evidence type="ECO:0000256" key="13">
    <source>
        <dbReference type="SAM" id="Phobius"/>
    </source>
</evidence>
<dbReference type="GO" id="GO:0016020">
    <property type="term" value="C:membrane"/>
    <property type="evidence" value="ECO:0007669"/>
    <property type="project" value="UniProtKB-SubCell"/>
</dbReference>
<evidence type="ECO:0000256" key="12">
    <source>
        <dbReference type="SAM" id="MobiDB-lite"/>
    </source>
</evidence>
<keyword evidence="9 13" id="KW-1133">Transmembrane helix</keyword>
<keyword evidence="8" id="KW-0862">Zinc</keyword>
<keyword evidence="5" id="KW-0479">Metal-binding</keyword>